<keyword evidence="2" id="KW-1185">Reference proteome</keyword>
<dbReference type="KEGG" id="vff:VITFI_CDS1200"/>
<reference evidence="1 2" key="1">
    <citation type="submission" date="2017-07" db="EMBL/GenBank/DDBJ databases">
        <title>Complete Genome Sequence of the cosmetic ferment Vitreoscilla filiformis (ATCC15551).</title>
        <authorList>
            <person name="Contreras S."/>
            <person name="Sagory-Zalkind P."/>
            <person name="Blanquart H."/>
            <person name="Iltis A."/>
            <person name="Morand S.C."/>
        </authorList>
    </citation>
    <scope>NUCLEOTIDE SEQUENCE [LARGE SCALE GENOMIC DNA]</scope>
    <source>
        <strain evidence="1 2">ATCC 15551</strain>
    </source>
</reference>
<sequence length="184" mass="19942">MMVLELVLLLALAGAFGVAWWGAARRSARVCAQAAYAPSELDTSGTVQRQLLAQAFPDPIEAAAMARWLDAWGFQFRHDGHFLPDVPPDALPALLQSLFAPGQTALARQHLERYGPHLPHPGRVHLAALRLSGGDVARLATVIDAARHDWADVCHQAEQADQPNGLGDYLRWLRAQHAPSAPTA</sequence>
<gene>
    <name evidence="1" type="ORF">VITFI_CDS1200</name>
</gene>
<organism evidence="1 2">
    <name type="scientific">Vitreoscilla filiformis</name>
    <dbReference type="NCBI Taxonomy" id="63"/>
    <lineage>
        <taxon>Bacteria</taxon>
        <taxon>Pseudomonadati</taxon>
        <taxon>Pseudomonadota</taxon>
        <taxon>Betaproteobacteria</taxon>
        <taxon>Neisseriales</taxon>
        <taxon>Neisseriaceae</taxon>
        <taxon>Vitreoscilla</taxon>
    </lineage>
</organism>
<accession>A0A221KD76</accession>
<dbReference type="EMBL" id="CP022423">
    <property type="protein sequence ID" value="ASM76978.1"/>
    <property type="molecule type" value="Genomic_DNA"/>
</dbReference>
<evidence type="ECO:0000313" key="2">
    <source>
        <dbReference type="Proteomes" id="UP000199729"/>
    </source>
</evidence>
<name>A0A221KD76_VITFI</name>
<protein>
    <submittedName>
        <fullName evidence="1">Uncharacterized protein</fullName>
    </submittedName>
</protein>
<proteinExistence type="predicted"/>
<dbReference type="AlphaFoldDB" id="A0A221KD76"/>
<evidence type="ECO:0000313" key="1">
    <source>
        <dbReference type="EMBL" id="ASM76978.1"/>
    </source>
</evidence>
<dbReference type="Proteomes" id="UP000199729">
    <property type="component" value="Chromosome"/>
</dbReference>